<dbReference type="InParanoid" id="M4BF41"/>
<organism evidence="2 3">
    <name type="scientific">Hyaloperonospora arabidopsidis (strain Emoy2)</name>
    <name type="common">Downy mildew agent</name>
    <name type="synonym">Peronospora arabidopsidis</name>
    <dbReference type="NCBI Taxonomy" id="559515"/>
    <lineage>
        <taxon>Eukaryota</taxon>
        <taxon>Sar</taxon>
        <taxon>Stramenopiles</taxon>
        <taxon>Oomycota</taxon>
        <taxon>Peronosporomycetes</taxon>
        <taxon>Peronosporales</taxon>
        <taxon>Peronosporaceae</taxon>
        <taxon>Hyaloperonospora</taxon>
    </lineage>
</organism>
<evidence type="ECO:0000313" key="2">
    <source>
        <dbReference type="EnsemblProtists" id="HpaP804910"/>
    </source>
</evidence>
<proteinExistence type="predicted"/>
<feature type="compositionally biased region" description="Polar residues" evidence="1">
    <location>
        <begin position="1"/>
        <end position="13"/>
    </location>
</feature>
<sequence>MHASSYSSTNRVDQQALPRPPLMDIPIDLRCGYGPVTSQGDSVQMQWVRDGRRKVDILLRMGSGVDDDLDVYTGENNMGVVLKEYAMKNQIPESDADGAGDYIKNDDNDNDDETVTGIAGQSSVVFTEFSRTPDRFFQLSIVNVSNTRGRIIRSYPNSFVRGRLLDSQSLLVYQTKRVLTLRVSSLVDLVRLNSKCMYKLLSF</sequence>
<dbReference type="VEuPathDB" id="FungiDB:HpaG804910"/>
<accession>M4BF41</accession>
<dbReference type="HOGENOM" id="CLU_1351147_0_0_1"/>
<feature type="region of interest" description="Disordered" evidence="1">
    <location>
        <begin position="1"/>
        <end position="21"/>
    </location>
</feature>
<keyword evidence="3" id="KW-1185">Reference proteome</keyword>
<evidence type="ECO:0000256" key="1">
    <source>
        <dbReference type="SAM" id="MobiDB-lite"/>
    </source>
</evidence>
<evidence type="ECO:0000313" key="3">
    <source>
        <dbReference type="Proteomes" id="UP000011713"/>
    </source>
</evidence>
<reference evidence="3" key="1">
    <citation type="journal article" date="2010" name="Science">
        <title>Signatures of adaptation to obligate biotrophy in the Hyaloperonospora arabidopsidis genome.</title>
        <authorList>
            <person name="Baxter L."/>
            <person name="Tripathy S."/>
            <person name="Ishaque N."/>
            <person name="Boot N."/>
            <person name="Cabral A."/>
            <person name="Kemen E."/>
            <person name="Thines M."/>
            <person name="Ah-Fong A."/>
            <person name="Anderson R."/>
            <person name="Badejoko W."/>
            <person name="Bittner-Eddy P."/>
            <person name="Boore J.L."/>
            <person name="Chibucos M.C."/>
            <person name="Coates M."/>
            <person name="Dehal P."/>
            <person name="Delehaunty K."/>
            <person name="Dong S."/>
            <person name="Downton P."/>
            <person name="Dumas B."/>
            <person name="Fabro G."/>
            <person name="Fronick C."/>
            <person name="Fuerstenberg S.I."/>
            <person name="Fulton L."/>
            <person name="Gaulin E."/>
            <person name="Govers F."/>
            <person name="Hughes L."/>
            <person name="Humphray S."/>
            <person name="Jiang R.H."/>
            <person name="Judelson H."/>
            <person name="Kamoun S."/>
            <person name="Kyung K."/>
            <person name="Meijer H."/>
            <person name="Minx P."/>
            <person name="Morris P."/>
            <person name="Nelson J."/>
            <person name="Phuntumart V."/>
            <person name="Qutob D."/>
            <person name="Rehmany A."/>
            <person name="Rougon-Cardoso A."/>
            <person name="Ryden P."/>
            <person name="Torto-Alalibo T."/>
            <person name="Studholme D."/>
            <person name="Wang Y."/>
            <person name="Win J."/>
            <person name="Wood J."/>
            <person name="Clifton S.W."/>
            <person name="Rogers J."/>
            <person name="Van den Ackerveken G."/>
            <person name="Jones J.D."/>
            <person name="McDowell J.M."/>
            <person name="Beynon J."/>
            <person name="Tyler B.M."/>
        </authorList>
    </citation>
    <scope>NUCLEOTIDE SEQUENCE [LARGE SCALE GENOMIC DNA]</scope>
    <source>
        <strain evidence="3">Emoy2</strain>
    </source>
</reference>
<dbReference type="EMBL" id="JH598194">
    <property type="status" value="NOT_ANNOTATED_CDS"/>
    <property type="molecule type" value="Genomic_DNA"/>
</dbReference>
<reference evidence="2" key="2">
    <citation type="submission" date="2015-06" db="UniProtKB">
        <authorList>
            <consortium name="EnsemblProtists"/>
        </authorList>
    </citation>
    <scope>IDENTIFICATION</scope>
    <source>
        <strain evidence="2">Emoy2</strain>
    </source>
</reference>
<dbReference type="EnsemblProtists" id="HpaT804910">
    <property type="protein sequence ID" value="HpaP804910"/>
    <property type="gene ID" value="HpaG804910"/>
</dbReference>
<dbReference type="AlphaFoldDB" id="M4BF41"/>
<name>M4BF41_HYAAE</name>
<protein>
    <submittedName>
        <fullName evidence="2">Uncharacterized protein</fullName>
    </submittedName>
</protein>
<dbReference type="Proteomes" id="UP000011713">
    <property type="component" value="Unassembled WGS sequence"/>
</dbReference>